<keyword evidence="1" id="KW-0735">Signal-anchor</keyword>
<keyword evidence="1 2" id="KW-0808">Transferase</keyword>
<comment type="pathway">
    <text evidence="1">Protein modification; protein glycosylation.</text>
</comment>
<evidence type="ECO:0000313" key="2">
    <source>
        <dbReference type="EMBL" id="EKC20244.1"/>
    </source>
</evidence>
<proteinExistence type="inferred from homology"/>
<dbReference type="InParanoid" id="K1PMZ7"/>
<sequence>MFTYFCIGPSSPHCVMKKKKNTRKDFLLFALFLSVITNAVFFYIYLRRPHVFYPVQTEENRLCVYFRGGLGNHMFQYASTYGIARARNMTVGITPASELFNTFNISSQFLIGKQFCDTAEKVVERKPCAYDKGSVHFIRKEKVNYIHKSYLQSWKYFEDVEDEVREQFVFMGDVQDKAHELIKSLTKPFASKNLTIIAVHIRRGDYKNERNVKYGYNLATGEYLSRAFKYFRDRYDPIVFIVFTNPNVEDLKWCKYHVNGSDVVFAPENPREVDMCAISMCNHTIMTVGSFGWWGSFLAKGTTIYFSDVAQNNSNLRKDFSFDMSDYFYPGWIGLR</sequence>
<dbReference type="InterPro" id="IPR002516">
    <property type="entry name" value="Glyco_trans_11"/>
</dbReference>
<dbReference type="GO" id="GO:0032580">
    <property type="term" value="C:Golgi cisterna membrane"/>
    <property type="evidence" value="ECO:0007669"/>
    <property type="project" value="UniProtKB-SubCell"/>
</dbReference>
<comment type="similarity">
    <text evidence="1">Belongs to the glycosyltransferase 11 family.</text>
</comment>
<name>K1PMZ7_MAGGI</name>
<keyword evidence="1" id="KW-0472">Membrane</keyword>
<comment type="subcellular location">
    <subcellularLocation>
        <location evidence="1">Golgi apparatus</location>
        <location evidence="1">Golgi stack membrane</location>
        <topology evidence="1">Single-pass type II membrane protein</topology>
    </subcellularLocation>
</comment>
<gene>
    <name evidence="2" type="ORF">CGI_10006470</name>
</gene>
<dbReference type="UniPathway" id="UPA00378"/>
<keyword evidence="1" id="KW-0812">Transmembrane</keyword>
<protein>
    <recommendedName>
        <fullName evidence="1">L-Fucosyltransferase</fullName>
        <ecNumber evidence="1">2.4.1.-</ecNumber>
    </recommendedName>
</protein>
<dbReference type="PANTHER" id="PTHR11927">
    <property type="entry name" value="GALACTOSIDE 2-L-FUCOSYLTRANSFERASE"/>
    <property type="match status" value="1"/>
</dbReference>
<dbReference type="PANTHER" id="PTHR11927:SF9">
    <property type="entry name" value="L-FUCOSYLTRANSFERASE"/>
    <property type="match status" value="1"/>
</dbReference>
<dbReference type="Pfam" id="PF01531">
    <property type="entry name" value="Glyco_transf_11"/>
    <property type="match status" value="1"/>
</dbReference>
<dbReference type="GO" id="GO:0008107">
    <property type="term" value="F:galactoside 2-alpha-L-fucosyltransferase activity"/>
    <property type="evidence" value="ECO:0007669"/>
    <property type="project" value="InterPro"/>
</dbReference>
<keyword evidence="1" id="KW-0325">Glycoprotein</keyword>
<keyword evidence="1 2" id="KW-0328">Glycosyltransferase</keyword>
<accession>K1PMZ7</accession>
<dbReference type="EMBL" id="JH816573">
    <property type="protein sequence ID" value="EKC20244.1"/>
    <property type="molecule type" value="Genomic_DNA"/>
</dbReference>
<reference evidence="2" key="1">
    <citation type="journal article" date="2012" name="Nature">
        <title>The oyster genome reveals stress adaptation and complexity of shell formation.</title>
        <authorList>
            <person name="Zhang G."/>
            <person name="Fang X."/>
            <person name="Guo X."/>
            <person name="Li L."/>
            <person name="Luo R."/>
            <person name="Xu F."/>
            <person name="Yang P."/>
            <person name="Zhang L."/>
            <person name="Wang X."/>
            <person name="Qi H."/>
            <person name="Xiong Z."/>
            <person name="Que H."/>
            <person name="Xie Y."/>
            <person name="Holland P.W."/>
            <person name="Paps J."/>
            <person name="Zhu Y."/>
            <person name="Wu F."/>
            <person name="Chen Y."/>
            <person name="Wang J."/>
            <person name="Peng C."/>
            <person name="Meng J."/>
            <person name="Yang L."/>
            <person name="Liu J."/>
            <person name="Wen B."/>
            <person name="Zhang N."/>
            <person name="Huang Z."/>
            <person name="Zhu Q."/>
            <person name="Feng Y."/>
            <person name="Mount A."/>
            <person name="Hedgecock D."/>
            <person name="Xu Z."/>
            <person name="Liu Y."/>
            <person name="Domazet-Loso T."/>
            <person name="Du Y."/>
            <person name="Sun X."/>
            <person name="Zhang S."/>
            <person name="Liu B."/>
            <person name="Cheng P."/>
            <person name="Jiang X."/>
            <person name="Li J."/>
            <person name="Fan D."/>
            <person name="Wang W."/>
            <person name="Fu W."/>
            <person name="Wang T."/>
            <person name="Wang B."/>
            <person name="Zhang J."/>
            <person name="Peng Z."/>
            <person name="Li Y."/>
            <person name="Li N."/>
            <person name="Wang J."/>
            <person name="Chen M."/>
            <person name="He Y."/>
            <person name="Tan F."/>
            <person name="Song X."/>
            <person name="Zheng Q."/>
            <person name="Huang R."/>
            <person name="Yang H."/>
            <person name="Du X."/>
            <person name="Chen L."/>
            <person name="Yang M."/>
            <person name="Gaffney P.M."/>
            <person name="Wang S."/>
            <person name="Luo L."/>
            <person name="She Z."/>
            <person name="Ming Y."/>
            <person name="Huang W."/>
            <person name="Zhang S."/>
            <person name="Huang B."/>
            <person name="Zhang Y."/>
            <person name="Qu T."/>
            <person name="Ni P."/>
            <person name="Miao G."/>
            <person name="Wang J."/>
            <person name="Wang Q."/>
            <person name="Steinberg C.E."/>
            <person name="Wang H."/>
            <person name="Li N."/>
            <person name="Qian L."/>
            <person name="Zhang G."/>
            <person name="Li Y."/>
            <person name="Yang H."/>
            <person name="Liu X."/>
            <person name="Wang J."/>
            <person name="Yin Y."/>
            <person name="Wang J."/>
        </authorList>
    </citation>
    <scope>NUCLEOTIDE SEQUENCE [LARGE SCALE GENOMIC DNA]</scope>
    <source>
        <strain evidence="2">05x7-T-G4-1.051#20</strain>
    </source>
</reference>
<dbReference type="AlphaFoldDB" id="K1PMZ7"/>
<keyword evidence="1" id="KW-1133">Transmembrane helix</keyword>
<keyword evidence="1" id="KW-0333">Golgi apparatus</keyword>
<dbReference type="EC" id="2.4.1.-" evidence="1"/>
<dbReference type="CDD" id="cd11301">
    <property type="entry name" value="Fut1_Fut2_like"/>
    <property type="match status" value="1"/>
</dbReference>
<evidence type="ECO:0000256" key="1">
    <source>
        <dbReference type="RuleBase" id="RU363129"/>
    </source>
</evidence>
<dbReference type="GO" id="GO:0005975">
    <property type="term" value="P:carbohydrate metabolic process"/>
    <property type="evidence" value="ECO:0007669"/>
    <property type="project" value="InterPro"/>
</dbReference>
<organism evidence="2">
    <name type="scientific">Magallana gigas</name>
    <name type="common">Pacific oyster</name>
    <name type="synonym">Crassostrea gigas</name>
    <dbReference type="NCBI Taxonomy" id="29159"/>
    <lineage>
        <taxon>Eukaryota</taxon>
        <taxon>Metazoa</taxon>
        <taxon>Spiralia</taxon>
        <taxon>Lophotrochozoa</taxon>
        <taxon>Mollusca</taxon>
        <taxon>Bivalvia</taxon>
        <taxon>Autobranchia</taxon>
        <taxon>Pteriomorphia</taxon>
        <taxon>Ostreida</taxon>
        <taxon>Ostreoidea</taxon>
        <taxon>Ostreidae</taxon>
        <taxon>Magallana</taxon>
    </lineage>
</organism>
<feature type="transmembrane region" description="Helical" evidence="1">
    <location>
        <begin position="26"/>
        <end position="46"/>
    </location>
</feature>
<dbReference type="HOGENOM" id="CLU_043399_2_0_1"/>